<comment type="similarity">
    <text evidence="1 5 6">Belongs to the bacterial ribosomal protein bS21 family.</text>
</comment>
<evidence type="ECO:0000256" key="3">
    <source>
        <dbReference type="ARBA" id="ARBA00023274"/>
    </source>
</evidence>
<evidence type="ECO:0000313" key="8">
    <source>
        <dbReference type="EMBL" id="NIR74813.1"/>
    </source>
</evidence>
<dbReference type="AlphaFoldDB" id="A0AAE4Z747"/>
<dbReference type="GO" id="GO:0003735">
    <property type="term" value="F:structural constituent of ribosome"/>
    <property type="evidence" value="ECO:0007669"/>
    <property type="project" value="InterPro"/>
</dbReference>
<dbReference type="GO" id="GO:0005840">
    <property type="term" value="C:ribosome"/>
    <property type="evidence" value="ECO:0007669"/>
    <property type="project" value="UniProtKB-KW"/>
</dbReference>
<dbReference type="HAMAP" id="MF_00358">
    <property type="entry name" value="Ribosomal_bS21"/>
    <property type="match status" value="1"/>
</dbReference>
<dbReference type="GO" id="GO:0006412">
    <property type="term" value="P:translation"/>
    <property type="evidence" value="ECO:0007669"/>
    <property type="project" value="UniProtKB-UniRule"/>
</dbReference>
<proteinExistence type="inferred from homology"/>
<dbReference type="EMBL" id="JAACAK010000049">
    <property type="protein sequence ID" value="NIR74813.1"/>
    <property type="molecule type" value="Genomic_DNA"/>
</dbReference>
<evidence type="ECO:0000256" key="5">
    <source>
        <dbReference type="HAMAP-Rule" id="MF_00358"/>
    </source>
</evidence>
<feature type="compositionally biased region" description="Basic residues" evidence="7">
    <location>
        <begin position="45"/>
        <end position="65"/>
    </location>
</feature>
<protein>
    <recommendedName>
        <fullName evidence="4 5">Small ribosomal subunit protein bS21</fullName>
    </recommendedName>
</protein>
<keyword evidence="3 5" id="KW-0687">Ribonucleoprotein</keyword>
<name>A0AAE4Z747_9BACT</name>
<feature type="region of interest" description="Disordered" evidence="7">
    <location>
        <begin position="37"/>
        <end position="65"/>
    </location>
</feature>
<evidence type="ECO:0000256" key="7">
    <source>
        <dbReference type="SAM" id="MobiDB-lite"/>
    </source>
</evidence>
<accession>A0AAE4Z747</accession>
<sequence>MVKVVLSERDNLDRALRKFRRKMIRSGLFKDMRRKRYYEKPSDLRRKKAKAAERRRRRRARRRSR</sequence>
<dbReference type="GO" id="GO:1990904">
    <property type="term" value="C:ribonucleoprotein complex"/>
    <property type="evidence" value="ECO:0007669"/>
    <property type="project" value="UniProtKB-KW"/>
</dbReference>
<dbReference type="Pfam" id="PF01165">
    <property type="entry name" value="Ribosomal_S21"/>
    <property type="match status" value="1"/>
</dbReference>
<organism evidence="8 9">
    <name type="scientific">Candidatus Kutchimonas denitrificans</name>
    <dbReference type="NCBI Taxonomy" id="3056748"/>
    <lineage>
        <taxon>Bacteria</taxon>
        <taxon>Pseudomonadati</taxon>
        <taxon>Gemmatimonadota</taxon>
        <taxon>Gemmatimonadia</taxon>
        <taxon>Candidatus Palauibacterales</taxon>
        <taxon>Candidatus Palauibacteraceae</taxon>
        <taxon>Candidatus Kutchimonas</taxon>
    </lineage>
</organism>
<dbReference type="NCBIfam" id="TIGR00030">
    <property type="entry name" value="S21p"/>
    <property type="match status" value="1"/>
</dbReference>
<comment type="caution">
    <text evidence="8">The sequence shown here is derived from an EMBL/GenBank/DDBJ whole genome shotgun (WGS) entry which is preliminary data.</text>
</comment>
<evidence type="ECO:0000256" key="1">
    <source>
        <dbReference type="ARBA" id="ARBA00006640"/>
    </source>
</evidence>
<evidence type="ECO:0000256" key="2">
    <source>
        <dbReference type="ARBA" id="ARBA00022980"/>
    </source>
</evidence>
<dbReference type="PRINTS" id="PR00976">
    <property type="entry name" value="RIBOSOMALS21"/>
</dbReference>
<dbReference type="Gene3D" id="1.20.5.1150">
    <property type="entry name" value="Ribosomal protein S8"/>
    <property type="match status" value="1"/>
</dbReference>
<dbReference type="Proteomes" id="UP000702544">
    <property type="component" value="Unassembled WGS sequence"/>
</dbReference>
<dbReference type="InterPro" id="IPR038380">
    <property type="entry name" value="Ribosomal_bS21_sf"/>
</dbReference>
<keyword evidence="2 5" id="KW-0689">Ribosomal protein</keyword>
<evidence type="ECO:0000313" key="9">
    <source>
        <dbReference type="Proteomes" id="UP000702544"/>
    </source>
</evidence>
<evidence type="ECO:0000256" key="4">
    <source>
        <dbReference type="ARBA" id="ARBA00035135"/>
    </source>
</evidence>
<dbReference type="PANTHER" id="PTHR21109:SF0">
    <property type="entry name" value="SMALL RIBOSOMAL SUBUNIT PROTEIN BS21M"/>
    <property type="match status" value="1"/>
</dbReference>
<dbReference type="InterPro" id="IPR001911">
    <property type="entry name" value="Ribosomal_bS21"/>
</dbReference>
<dbReference type="PANTHER" id="PTHR21109">
    <property type="entry name" value="MITOCHONDRIAL 28S RIBOSOMAL PROTEIN S21"/>
    <property type="match status" value="1"/>
</dbReference>
<gene>
    <name evidence="5 8" type="primary">rpsU</name>
    <name evidence="8" type="ORF">GWO12_06830</name>
</gene>
<reference evidence="8 9" key="1">
    <citation type="submission" date="2020-01" db="EMBL/GenBank/DDBJ databases">
        <title>Genomes assembled from Gulf of Kutch pelagic sediment metagenomes.</title>
        <authorList>
            <person name="Chandrashekar M."/>
            <person name="Mahajan M.S."/>
            <person name="Dave K.J."/>
            <person name="Vatsa P."/>
            <person name="Nathani N.M."/>
        </authorList>
    </citation>
    <scope>NUCLEOTIDE SEQUENCE [LARGE SCALE GENOMIC DNA]</scope>
    <source>
        <strain evidence="8">KS3-K002</strain>
    </source>
</reference>
<evidence type="ECO:0000256" key="6">
    <source>
        <dbReference type="RuleBase" id="RU000667"/>
    </source>
</evidence>